<evidence type="ECO:0000259" key="3">
    <source>
        <dbReference type="PROSITE" id="PS51186"/>
    </source>
</evidence>
<dbReference type="RefSeq" id="WP_146364932.1">
    <property type="nucleotide sequence ID" value="NZ_CP042261.1"/>
</dbReference>
<name>A0A5B8IVB1_9RHOB</name>
<keyword evidence="1 4" id="KW-0808">Transferase</keyword>
<protein>
    <submittedName>
        <fullName evidence="4">GNAT family N-acetyltransferase</fullName>
    </submittedName>
</protein>
<dbReference type="PANTHER" id="PTHR43877:SF5">
    <property type="entry name" value="BLL8307 PROTEIN"/>
    <property type="match status" value="1"/>
</dbReference>
<evidence type="ECO:0000256" key="1">
    <source>
        <dbReference type="ARBA" id="ARBA00022679"/>
    </source>
</evidence>
<proteinExistence type="predicted"/>
<dbReference type="AlphaFoldDB" id="A0A5B8IVB1"/>
<dbReference type="OrthoDB" id="9803233at2"/>
<evidence type="ECO:0000313" key="4">
    <source>
        <dbReference type="EMBL" id="QDY69554.1"/>
    </source>
</evidence>
<evidence type="ECO:0000313" key="5">
    <source>
        <dbReference type="Proteomes" id="UP000318483"/>
    </source>
</evidence>
<accession>A0A5B8IVB1</accession>
<feature type="domain" description="N-acetyltransferase" evidence="3">
    <location>
        <begin position="4"/>
        <end position="151"/>
    </location>
</feature>
<dbReference type="EMBL" id="CP042261">
    <property type="protein sequence ID" value="QDY69554.1"/>
    <property type="molecule type" value="Genomic_DNA"/>
</dbReference>
<dbReference type="InterPro" id="IPR000182">
    <property type="entry name" value="GNAT_dom"/>
</dbReference>
<dbReference type="CDD" id="cd04301">
    <property type="entry name" value="NAT_SF"/>
    <property type="match status" value="1"/>
</dbReference>
<keyword evidence="5" id="KW-1185">Reference proteome</keyword>
<gene>
    <name evidence="4" type="ORF">FPZ52_07920</name>
</gene>
<dbReference type="Proteomes" id="UP000318483">
    <property type="component" value="Chromosome"/>
</dbReference>
<reference evidence="4 5" key="1">
    <citation type="submission" date="2019-07" db="EMBL/GenBank/DDBJ databases">
        <title>Litoreibacter alkalisoli sp. nov., isolated from saline-alkaline soil.</title>
        <authorList>
            <person name="Wang S."/>
            <person name="Xu L."/>
            <person name="Xing Y.-T."/>
            <person name="Sun J.-Q."/>
        </authorList>
    </citation>
    <scope>NUCLEOTIDE SEQUENCE [LARGE SCALE GENOMIC DNA]</scope>
    <source>
        <strain evidence="4 5">LN3S51</strain>
    </source>
</reference>
<dbReference type="InterPro" id="IPR050832">
    <property type="entry name" value="Bact_Acetyltransf"/>
</dbReference>
<dbReference type="PANTHER" id="PTHR43877">
    <property type="entry name" value="AMINOALKYLPHOSPHONATE N-ACETYLTRANSFERASE-RELATED-RELATED"/>
    <property type="match status" value="1"/>
</dbReference>
<evidence type="ECO:0000256" key="2">
    <source>
        <dbReference type="ARBA" id="ARBA00023315"/>
    </source>
</evidence>
<dbReference type="Gene3D" id="3.40.630.30">
    <property type="match status" value="1"/>
</dbReference>
<dbReference type="PROSITE" id="PS51186">
    <property type="entry name" value="GNAT"/>
    <property type="match status" value="1"/>
</dbReference>
<organism evidence="4 5">
    <name type="scientific">Qingshengfaniella alkalisoli</name>
    <dbReference type="NCBI Taxonomy" id="2599296"/>
    <lineage>
        <taxon>Bacteria</taxon>
        <taxon>Pseudomonadati</taxon>
        <taxon>Pseudomonadota</taxon>
        <taxon>Alphaproteobacteria</taxon>
        <taxon>Rhodobacterales</taxon>
        <taxon>Paracoccaceae</taxon>
        <taxon>Qingshengfaniella</taxon>
    </lineage>
</organism>
<dbReference type="Pfam" id="PF00583">
    <property type="entry name" value="Acetyltransf_1"/>
    <property type="match status" value="1"/>
</dbReference>
<sequence length="151" mass="16468">MTTLTIRQGDPRHPQATALLEASHALMQSLFPAESNFYLSIDALCEESIHFFVVERDGDTVGCAALAVKDGYGEVKSMFVYPAARGTGAAGMLMQQIDSHARDLGLPVIKLETGPGLDAAHKLYHRHGFELCGAFGDYPESPYSVFMQKVF</sequence>
<dbReference type="GO" id="GO:0016747">
    <property type="term" value="F:acyltransferase activity, transferring groups other than amino-acyl groups"/>
    <property type="evidence" value="ECO:0007669"/>
    <property type="project" value="InterPro"/>
</dbReference>
<dbReference type="SUPFAM" id="SSF55729">
    <property type="entry name" value="Acyl-CoA N-acyltransferases (Nat)"/>
    <property type="match status" value="1"/>
</dbReference>
<dbReference type="KEGG" id="lit:FPZ52_07920"/>
<dbReference type="InterPro" id="IPR016181">
    <property type="entry name" value="Acyl_CoA_acyltransferase"/>
</dbReference>
<keyword evidence="2" id="KW-0012">Acyltransferase</keyword>